<organism evidence="3 4">
    <name type="scientific">Bodo saltans</name>
    <name type="common">Flagellated protozoan</name>
    <dbReference type="NCBI Taxonomy" id="75058"/>
    <lineage>
        <taxon>Eukaryota</taxon>
        <taxon>Discoba</taxon>
        <taxon>Euglenozoa</taxon>
        <taxon>Kinetoplastea</taxon>
        <taxon>Metakinetoplastina</taxon>
        <taxon>Eubodonida</taxon>
        <taxon>Bodonidae</taxon>
        <taxon>Bodo</taxon>
    </lineage>
</organism>
<dbReference type="VEuPathDB" id="TriTrypDB:BSAL_09965"/>
<dbReference type="AlphaFoldDB" id="A0A0S4JD28"/>
<feature type="compositionally biased region" description="Polar residues" evidence="1">
    <location>
        <begin position="171"/>
        <end position="185"/>
    </location>
</feature>
<sequence>MSNSSDNTTAILRNITEVVTNSTSSNSTFVNISKHLAESLTNATSNVSKNSSLHLSGNHTSTTAPHLTPGPSPLNETAGPSIADAIINGTKTLFGEPTKMSKPVEPVGVDHWTLILGFGFLFAVSIGCVYFVIRCIRGDGKHPGDHDGPSTPPPTSAPQSETSRLIPVVTTDANAPQEDAQSISASRRRFLDQRRQQVQQQTYGATTSS</sequence>
<keyword evidence="2 3" id="KW-0812">Transmembrane</keyword>
<evidence type="ECO:0000256" key="2">
    <source>
        <dbReference type="SAM" id="Phobius"/>
    </source>
</evidence>
<keyword evidence="2" id="KW-0472">Membrane</keyword>
<keyword evidence="2" id="KW-1133">Transmembrane helix</keyword>
<reference evidence="4" key="1">
    <citation type="submission" date="2015-09" db="EMBL/GenBank/DDBJ databases">
        <authorList>
            <consortium name="Pathogen Informatics"/>
        </authorList>
    </citation>
    <scope>NUCLEOTIDE SEQUENCE [LARGE SCALE GENOMIC DNA]</scope>
    <source>
        <strain evidence="4">Lake Konstanz</strain>
    </source>
</reference>
<evidence type="ECO:0000256" key="1">
    <source>
        <dbReference type="SAM" id="MobiDB-lite"/>
    </source>
</evidence>
<accession>A0A0S4JD28</accession>
<proteinExistence type="predicted"/>
<feature type="compositionally biased region" description="Polar residues" evidence="1">
    <location>
        <begin position="47"/>
        <end position="65"/>
    </location>
</feature>
<name>A0A0S4JD28_BODSA</name>
<keyword evidence="4" id="KW-1185">Reference proteome</keyword>
<feature type="region of interest" description="Disordered" evidence="1">
    <location>
        <begin position="142"/>
        <end position="209"/>
    </location>
</feature>
<evidence type="ECO:0000313" key="4">
    <source>
        <dbReference type="Proteomes" id="UP000051952"/>
    </source>
</evidence>
<dbReference type="Proteomes" id="UP000051952">
    <property type="component" value="Unassembled WGS sequence"/>
</dbReference>
<feature type="region of interest" description="Disordered" evidence="1">
    <location>
        <begin position="47"/>
        <end position="80"/>
    </location>
</feature>
<dbReference type="EMBL" id="CYKH01001509">
    <property type="protein sequence ID" value="CUG87417.1"/>
    <property type="molecule type" value="Genomic_DNA"/>
</dbReference>
<feature type="transmembrane region" description="Helical" evidence="2">
    <location>
        <begin position="112"/>
        <end position="133"/>
    </location>
</feature>
<evidence type="ECO:0000313" key="3">
    <source>
        <dbReference type="EMBL" id="CUG87417.1"/>
    </source>
</evidence>
<gene>
    <name evidence="3" type="ORF">BSAL_09965</name>
</gene>
<protein>
    <submittedName>
        <fullName evidence="3">Transmembrane protein, putative</fullName>
    </submittedName>
</protein>